<gene>
    <name evidence="3" type="ORF">RND61_08690</name>
</gene>
<keyword evidence="2" id="KW-0472">Membrane</keyword>
<keyword evidence="4" id="KW-1185">Reference proteome</keyword>
<reference evidence="3 4" key="1">
    <citation type="submission" date="2023-09" db="EMBL/GenBank/DDBJ databases">
        <title>Streptomyces sp. nov.: A antagonism against Alternaria gaisen Producing Streptochlin, Isolated from Tamarix root soil.</title>
        <authorList>
            <person name="Chen Y."/>
        </authorList>
    </citation>
    <scope>NUCLEOTIDE SEQUENCE [LARGE SCALE GENOMIC DNA]</scope>
    <source>
        <strain evidence="3 4">TRM76323</strain>
    </source>
</reference>
<sequence length="260" mass="27773">MIRNAIGAVLAVVGAAAVVWSPFHAWYDGRLGRHYGVDDLFGGITPDRADPWASLLLPLAFAALVALVGLVLRSRSAVALAGLVALGFTVLWMVRQGQDTGSLTVSGDGRGFGPGTGLALGGGLVLLLAAVVMAGRRHGRMLGGHEAGYASGTGRRHARRRAVPQDPAPGPGDPAYPGGPDDASAHRPQGPYQDPHHDPYEEQGPYQDHGPYRDPHPHQDQDPYRDQDPGPYRDQDPHRDPHAQDTRTYPPPQGRDDRPS</sequence>
<feature type="transmembrane region" description="Helical" evidence="2">
    <location>
        <begin position="115"/>
        <end position="135"/>
    </location>
</feature>
<evidence type="ECO:0000313" key="3">
    <source>
        <dbReference type="EMBL" id="MDT9682149.1"/>
    </source>
</evidence>
<feature type="transmembrane region" description="Helical" evidence="2">
    <location>
        <begin position="49"/>
        <end position="70"/>
    </location>
</feature>
<keyword evidence="2" id="KW-0812">Transmembrane</keyword>
<dbReference type="RefSeq" id="WP_315877229.1">
    <property type="nucleotide sequence ID" value="NZ_JAWCTQ010000007.1"/>
</dbReference>
<keyword evidence="2" id="KW-1133">Transmembrane helix</keyword>
<evidence type="ECO:0000256" key="1">
    <source>
        <dbReference type="SAM" id="MobiDB-lite"/>
    </source>
</evidence>
<comment type="caution">
    <text evidence="3">The sequence shown here is derived from an EMBL/GenBank/DDBJ whole genome shotgun (WGS) entry which is preliminary data.</text>
</comment>
<protein>
    <recommendedName>
        <fullName evidence="5">Integral membrane protein</fullName>
    </recommendedName>
</protein>
<feature type="compositionally biased region" description="Basic and acidic residues" evidence="1">
    <location>
        <begin position="210"/>
        <end position="245"/>
    </location>
</feature>
<name>A0ABU3QH96_9ACTN</name>
<feature type="region of interest" description="Disordered" evidence="1">
    <location>
        <begin position="142"/>
        <end position="260"/>
    </location>
</feature>
<evidence type="ECO:0000256" key="2">
    <source>
        <dbReference type="SAM" id="Phobius"/>
    </source>
</evidence>
<evidence type="ECO:0008006" key="5">
    <source>
        <dbReference type="Google" id="ProtNLM"/>
    </source>
</evidence>
<dbReference type="Proteomes" id="UP001250181">
    <property type="component" value="Unassembled WGS sequence"/>
</dbReference>
<accession>A0ABU3QH96</accession>
<evidence type="ECO:0000313" key="4">
    <source>
        <dbReference type="Proteomes" id="UP001250181"/>
    </source>
</evidence>
<dbReference type="EMBL" id="JAWCTQ010000007">
    <property type="protein sequence ID" value="MDT9682149.1"/>
    <property type="molecule type" value="Genomic_DNA"/>
</dbReference>
<organism evidence="3 4">
    <name type="scientific">Streptomyces tamarix</name>
    <dbReference type="NCBI Taxonomy" id="3078565"/>
    <lineage>
        <taxon>Bacteria</taxon>
        <taxon>Bacillati</taxon>
        <taxon>Actinomycetota</taxon>
        <taxon>Actinomycetes</taxon>
        <taxon>Kitasatosporales</taxon>
        <taxon>Streptomycetaceae</taxon>
        <taxon>Streptomyces</taxon>
    </lineage>
</organism>
<proteinExistence type="predicted"/>
<feature type="transmembrane region" description="Helical" evidence="2">
    <location>
        <begin position="77"/>
        <end position="95"/>
    </location>
</feature>